<feature type="region of interest" description="Disordered" evidence="1">
    <location>
        <begin position="129"/>
        <end position="211"/>
    </location>
</feature>
<accession>A0AAF0DM96</accession>
<feature type="compositionally biased region" description="Basic residues" evidence="1">
    <location>
        <begin position="132"/>
        <end position="142"/>
    </location>
</feature>
<reference evidence="2" key="1">
    <citation type="submission" date="2023-03" db="EMBL/GenBank/DDBJ databases">
        <title>Emydomyces testavorans Genome Sequence.</title>
        <authorList>
            <person name="Hoyer L."/>
        </authorList>
    </citation>
    <scope>NUCLEOTIDE SEQUENCE</scope>
    <source>
        <strain evidence="2">16-2883</strain>
    </source>
</reference>
<name>A0AAF0DM96_9EURO</name>
<proteinExistence type="predicted"/>
<evidence type="ECO:0000256" key="1">
    <source>
        <dbReference type="SAM" id="MobiDB-lite"/>
    </source>
</evidence>
<dbReference type="Proteomes" id="UP001219355">
    <property type="component" value="Chromosome 4"/>
</dbReference>
<gene>
    <name evidence="2" type="ORF">PRK78_006707</name>
</gene>
<protein>
    <submittedName>
        <fullName evidence="2">Uncharacterized protein</fullName>
    </submittedName>
</protein>
<keyword evidence="3" id="KW-1185">Reference proteome</keyword>
<evidence type="ECO:0000313" key="3">
    <source>
        <dbReference type="Proteomes" id="UP001219355"/>
    </source>
</evidence>
<feature type="compositionally biased region" description="Basic and acidic residues" evidence="1">
    <location>
        <begin position="193"/>
        <end position="211"/>
    </location>
</feature>
<feature type="compositionally biased region" description="Basic and acidic residues" evidence="1">
    <location>
        <begin position="173"/>
        <end position="184"/>
    </location>
</feature>
<evidence type="ECO:0000313" key="2">
    <source>
        <dbReference type="EMBL" id="WEW61217.1"/>
    </source>
</evidence>
<organism evidence="2 3">
    <name type="scientific">Emydomyces testavorans</name>
    <dbReference type="NCBI Taxonomy" id="2070801"/>
    <lineage>
        <taxon>Eukaryota</taxon>
        <taxon>Fungi</taxon>
        <taxon>Dikarya</taxon>
        <taxon>Ascomycota</taxon>
        <taxon>Pezizomycotina</taxon>
        <taxon>Eurotiomycetes</taxon>
        <taxon>Eurotiomycetidae</taxon>
        <taxon>Onygenales</taxon>
        <taxon>Nannizziopsiaceae</taxon>
        <taxon>Emydomyces</taxon>
    </lineage>
</organism>
<feature type="compositionally biased region" description="Polar residues" evidence="1">
    <location>
        <begin position="88"/>
        <end position="101"/>
    </location>
</feature>
<feature type="region of interest" description="Disordered" evidence="1">
    <location>
        <begin position="1"/>
        <end position="106"/>
    </location>
</feature>
<dbReference type="EMBL" id="CP120630">
    <property type="protein sequence ID" value="WEW61217.1"/>
    <property type="molecule type" value="Genomic_DNA"/>
</dbReference>
<dbReference type="AlphaFoldDB" id="A0AAF0DM96"/>
<sequence length="211" mass="23606">MASDSNPNESHAHQKTAPTSTGNGPVHTNIRNEDSNVPTFDQDPTSKQIPHQSKSGKKRSRNENEQENDDQSIHEPSSNKKRKKPSIKSRNSDMQETNVTQKAPYVPVIEVEDISHEVEARLKLKEAARQNRMGRRERKRKRDSAGSVTCDATAAGNMVPKHKKSKTGSCSERNGDIEGLESRGKNKPQGKGRIMDMDDVKQGNTEKRVKR</sequence>
<feature type="compositionally biased region" description="Polar residues" evidence="1">
    <location>
        <begin position="35"/>
        <end position="53"/>
    </location>
</feature>